<feature type="transmembrane region" description="Helical" evidence="4">
    <location>
        <begin position="59"/>
        <end position="78"/>
    </location>
</feature>
<feature type="domain" description="HTH araC/xylS-type" evidence="5">
    <location>
        <begin position="231"/>
        <end position="337"/>
    </location>
</feature>
<name>A0A1S1MQ14_9GAMM</name>
<dbReference type="GO" id="GO:0043565">
    <property type="term" value="F:sequence-specific DNA binding"/>
    <property type="evidence" value="ECO:0007669"/>
    <property type="project" value="InterPro"/>
</dbReference>
<keyword evidence="3" id="KW-0804">Transcription</keyword>
<dbReference type="OrthoDB" id="345413at2"/>
<dbReference type="Pfam" id="PF12833">
    <property type="entry name" value="HTH_18"/>
    <property type="match status" value="1"/>
</dbReference>
<reference evidence="6 7" key="1">
    <citation type="submission" date="2016-09" db="EMBL/GenBank/DDBJ databases">
        <title>Pseudoalteromonas amylolytica sp. nov., isolated from the surface seawater.</title>
        <authorList>
            <person name="Wu Y.-H."/>
            <person name="Cheng H."/>
            <person name="Jin X.-B."/>
            <person name="Wang C.-S."/>
            <person name="Xu X.-W."/>
        </authorList>
    </citation>
    <scope>NUCLEOTIDE SEQUENCE [LARGE SCALE GENOMIC DNA]</scope>
    <source>
        <strain evidence="6 7">JW1</strain>
    </source>
</reference>
<dbReference type="STRING" id="1859457.BET10_00225"/>
<feature type="transmembrane region" description="Helical" evidence="4">
    <location>
        <begin position="6"/>
        <end position="25"/>
    </location>
</feature>
<dbReference type="EMBL" id="MKJU01000035">
    <property type="protein sequence ID" value="OHU87079.1"/>
    <property type="molecule type" value="Genomic_DNA"/>
</dbReference>
<dbReference type="Proteomes" id="UP000179786">
    <property type="component" value="Unassembled WGS sequence"/>
</dbReference>
<keyword evidence="7" id="KW-1185">Reference proteome</keyword>
<dbReference type="InterPro" id="IPR018062">
    <property type="entry name" value="HTH_AraC-typ_CS"/>
</dbReference>
<dbReference type="SUPFAM" id="SSF46689">
    <property type="entry name" value="Homeodomain-like"/>
    <property type="match status" value="1"/>
</dbReference>
<dbReference type="InterPro" id="IPR009057">
    <property type="entry name" value="Homeodomain-like_sf"/>
</dbReference>
<organism evidence="6 7">
    <name type="scientific">Pseudoalteromonas amylolytica</name>
    <dbReference type="NCBI Taxonomy" id="1859457"/>
    <lineage>
        <taxon>Bacteria</taxon>
        <taxon>Pseudomonadati</taxon>
        <taxon>Pseudomonadota</taxon>
        <taxon>Gammaproteobacteria</taxon>
        <taxon>Alteromonadales</taxon>
        <taxon>Pseudoalteromonadaceae</taxon>
        <taxon>Pseudoalteromonas</taxon>
    </lineage>
</organism>
<dbReference type="InterPro" id="IPR020449">
    <property type="entry name" value="Tscrpt_reg_AraC-type_HTH"/>
</dbReference>
<dbReference type="PROSITE" id="PS00041">
    <property type="entry name" value="HTH_ARAC_FAMILY_1"/>
    <property type="match status" value="1"/>
</dbReference>
<dbReference type="AlphaFoldDB" id="A0A1S1MQ14"/>
<keyword evidence="1" id="KW-0805">Transcription regulation</keyword>
<dbReference type="SMART" id="SM00342">
    <property type="entry name" value="HTH_ARAC"/>
    <property type="match status" value="1"/>
</dbReference>
<dbReference type="PANTHER" id="PTHR43280">
    <property type="entry name" value="ARAC-FAMILY TRANSCRIPTIONAL REGULATOR"/>
    <property type="match status" value="1"/>
</dbReference>
<keyword evidence="4" id="KW-0812">Transmembrane</keyword>
<feature type="transmembrane region" description="Helical" evidence="4">
    <location>
        <begin position="30"/>
        <end position="47"/>
    </location>
</feature>
<keyword evidence="4" id="KW-0472">Membrane</keyword>
<evidence type="ECO:0000256" key="3">
    <source>
        <dbReference type="ARBA" id="ARBA00023163"/>
    </source>
</evidence>
<keyword evidence="4" id="KW-1133">Transmembrane helix</keyword>
<dbReference type="GO" id="GO:0003700">
    <property type="term" value="F:DNA-binding transcription factor activity"/>
    <property type="evidence" value="ECO:0007669"/>
    <property type="project" value="InterPro"/>
</dbReference>
<dbReference type="InterPro" id="IPR018060">
    <property type="entry name" value="HTH_AraC"/>
</dbReference>
<feature type="transmembrane region" description="Helical" evidence="4">
    <location>
        <begin position="109"/>
        <end position="129"/>
    </location>
</feature>
<feature type="transmembrane region" description="Helical" evidence="4">
    <location>
        <begin position="149"/>
        <end position="170"/>
    </location>
</feature>
<dbReference type="PROSITE" id="PS01124">
    <property type="entry name" value="HTH_ARAC_FAMILY_2"/>
    <property type="match status" value="1"/>
</dbReference>
<sequence>MFEANVVNLIQAFSIGIATLSIAILSTHKLYRTVSAFFAMVMLSAIFNLLEELNITRSIHLVTPVFVLGFGPMLYLVVKSLTTQVNKYDILHFVPMLLLLPFTQYTQTVILIGTVWRVIYAGFAVYRIYQFNATLDNSRSDAHEVALRWLGWLIVIMTITNAADLVRLNLQPMLPVLWNIFGQGLVAVINITILLVLTTKLNAEHKILKTLPRTLTDDTPNKTHESAEDYQAIFKSIDQQMRDKQWFLQARLSLSDLSQLTGLQPRDVSRAINLSHQLSFNDYINSFRVEHVKEAMRTSSTKPLLTLAHEAGFSAKSSFNYSFKKQTGMTPSEYRNSLRSNPN</sequence>
<dbReference type="RefSeq" id="WP_070987522.1">
    <property type="nucleotide sequence ID" value="NZ_MKJU01000035.1"/>
</dbReference>
<feature type="transmembrane region" description="Helical" evidence="4">
    <location>
        <begin position="176"/>
        <end position="197"/>
    </location>
</feature>
<evidence type="ECO:0000313" key="7">
    <source>
        <dbReference type="Proteomes" id="UP000179786"/>
    </source>
</evidence>
<evidence type="ECO:0000256" key="2">
    <source>
        <dbReference type="ARBA" id="ARBA00023125"/>
    </source>
</evidence>
<gene>
    <name evidence="6" type="ORF">BET10_00225</name>
</gene>
<accession>A0A1S1MQ14</accession>
<dbReference type="PRINTS" id="PR00032">
    <property type="entry name" value="HTHARAC"/>
</dbReference>
<keyword evidence="2" id="KW-0238">DNA-binding</keyword>
<proteinExistence type="predicted"/>
<dbReference type="PANTHER" id="PTHR43280:SF29">
    <property type="entry name" value="ARAC-FAMILY TRANSCRIPTIONAL REGULATOR"/>
    <property type="match status" value="1"/>
</dbReference>
<protein>
    <recommendedName>
        <fullName evidence="5">HTH araC/xylS-type domain-containing protein</fullName>
    </recommendedName>
</protein>
<evidence type="ECO:0000256" key="4">
    <source>
        <dbReference type="SAM" id="Phobius"/>
    </source>
</evidence>
<evidence type="ECO:0000313" key="6">
    <source>
        <dbReference type="EMBL" id="OHU87079.1"/>
    </source>
</evidence>
<evidence type="ECO:0000259" key="5">
    <source>
        <dbReference type="PROSITE" id="PS01124"/>
    </source>
</evidence>
<dbReference type="Gene3D" id="1.10.10.60">
    <property type="entry name" value="Homeodomain-like"/>
    <property type="match status" value="1"/>
</dbReference>
<evidence type="ECO:0000256" key="1">
    <source>
        <dbReference type="ARBA" id="ARBA00023015"/>
    </source>
</evidence>
<comment type="caution">
    <text evidence="6">The sequence shown here is derived from an EMBL/GenBank/DDBJ whole genome shotgun (WGS) entry which is preliminary data.</text>
</comment>